<dbReference type="GO" id="GO:0055085">
    <property type="term" value="P:transmembrane transport"/>
    <property type="evidence" value="ECO:0007669"/>
    <property type="project" value="InterPro"/>
</dbReference>
<evidence type="ECO:0000313" key="11">
    <source>
        <dbReference type="Proteomes" id="UP000001823"/>
    </source>
</evidence>
<feature type="transmembrane region" description="Helical" evidence="8">
    <location>
        <begin position="230"/>
        <end position="249"/>
    </location>
</feature>
<dbReference type="STRING" id="195103.CPF_1479"/>
<dbReference type="CDD" id="cd06261">
    <property type="entry name" value="TM_PBP2"/>
    <property type="match status" value="1"/>
</dbReference>
<keyword evidence="5 8" id="KW-0812">Transmembrane</keyword>
<feature type="transmembrane region" description="Helical" evidence="8">
    <location>
        <begin position="7"/>
        <end position="30"/>
    </location>
</feature>
<evidence type="ECO:0000256" key="4">
    <source>
        <dbReference type="ARBA" id="ARBA00022519"/>
    </source>
</evidence>
<protein>
    <submittedName>
        <fullName evidence="10">ABC transporter, permease protein</fullName>
    </submittedName>
</protein>
<evidence type="ECO:0000256" key="6">
    <source>
        <dbReference type="ARBA" id="ARBA00022989"/>
    </source>
</evidence>
<feature type="transmembrane region" description="Helical" evidence="8">
    <location>
        <begin position="126"/>
        <end position="145"/>
    </location>
</feature>
<evidence type="ECO:0000256" key="3">
    <source>
        <dbReference type="ARBA" id="ARBA00022475"/>
    </source>
</evidence>
<dbReference type="InterPro" id="IPR000515">
    <property type="entry name" value="MetI-like"/>
</dbReference>
<feature type="domain" description="ABC transmembrane type-1" evidence="9">
    <location>
        <begin position="61"/>
        <end position="249"/>
    </location>
</feature>
<dbReference type="AlphaFoldDB" id="A0A0H2YPE0"/>
<sequence>MKKSKVLTTFVVLVYIFLFAPLVIIAMTSIGTENYIAFPPKGFSLQWFITVFKSESFIKSMGTSFLISTVSTLSALVIGMPAAYGLSRYNFKGKDILKSFFFSPLIVPGIVVGFSLFQFLLVKMNLSVYASLFIGHTLIIIPYIIRVVGSSLEGFDYSIEEAAMSLGCKKSQTFFKVVLPNITSGVMAAFMLAFINSFNNVPVSIFLTGPGVSTLPTTMMNYVEYNYDPTVSALSVILMILTIGIMYILEKTLGLNNFAG</sequence>
<evidence type="ECO:0000256" key="2">
    <source>
        <dbReference type="ARBA" id="ARBA00022448"/>
    </source>
</evidence>
<dbReference type="RefSeq" id="WP_003467290.1">
    <property type="nucleotide sequence ID" value="NC_008261.1"/>
</dbReference>
<keyword evidence="3" id="KW-1003">Cell membrane</keyword>
<dbReference type="Proteomes" id="UP000001823">
    <property type="component" value="Chromosome"/>
</dbReference>
<dbReference type="Pfam" id="PF00528">
    <property type="entry name" value="BPD_transp_1"/>
    <property type="match status" value="1"/>
</dbReference>
<dbReference type="HOGENOM" id="CLU_016047_3_1_9"/>
<keyword evidence="2 8" id="KW-0813">Transport</keyword>
<dbReference type="PROSITE" id="PS50928">
    <property type="entry name" value="ABC_TM1"/>
    <property type="match status" value="1"/>
</dbReference>
<dbReference type="GO" id="GO:0005886">
    <property type="term" value="C:plasma membrane"/>
    <property type="evidence" value="ECO:0007669"/>
    <property type="project" value="UniProtKB-SubCell"/>
</dbReference>
<comment type="similarity">
    <text evidence="8">Belongs to the binding-protein-dependent transport system permease family.</text>
</comment>
<evidence type="ECO:0000259" key="9">
    <source>
        <dbReference type="PROSITE" id="PS50928"/>
    </source>
</evidence>
<keyword evidence="7 8" id="KW-0472">Membrane</keyword>
<dbReference type="GeneID" id="93002196"/>
<feature type="transmembrane region" description="Helical" evidence="8">
    <location>
        <begin position="65"/>
        <end position="87"/>
    </location>
</feature>
<feature type="transmembrane region" description="Helical" evidence="8">
    <location>
        <begin position="174"/>
        <end position="195"/>
    </location>
</feature>
<dbReference type="SUPFAM" id="SSF161098">
    <property type="entry name" value="MetI-like"/>
    <property type="match status" value="1"/>
</dbReference>
<dbReference type="Gene3D" id="1.10.3720.10">
    <property type="entry name" value="MetI-like"/>
    <property type="match status" value="1"/>
</dbReference>
<feature type="transmembrane region" description="Helical" evidence="8">
    <location>
        <begin position="99"/>
        <end position="120"/>
    </location>
</feature>
<dbReference type="PANTHER" id="PTHR43357">
    <property type="entry name" value="INNER MEMBRANE ABC TRANSPORTER PERMEASE PROTEIN YDCV"/>
    <property type="match status" value="1"/>
</dbReference>
<dbReference type="InterPro" id="IPR035906">
    <property type="entry name" value="MetI-like_sf"/>
</dbReference>
<dbReference type="PANTHER" id="PTHR43357:SF4">
    <property type="entry name" value="INNER MEMBRANE ABC TRANSPORTER PERMEASE PROTEIN YDCV"/>
    <property type="match status" value="1"/>
</dbReference>
<evidence type="ECO:0000313" key="10">
    <source>
        <dbReference type="EMBL" id="ABG82342.1"/>
    </source>
</evidence>
<organism evidence="10 11">
    <name type="scientific">Clostridium perfringens (strain ATCC 13124 / DSM 756 / JCM 1290 / NCIMB 6125 / NCTC 8237 / Type A)</name>
    <dbReference type="NCBI Taxonomy" id="195103"/>
    <lineage>
        <taxon>Bacteria</taxon>
        <taxon>Bacillati</taxon>
        <taxon>Bacillota</taxon>
        <taxon>Clostridia</taxon>
        <taxon>Eubacteriales</taxon>
        <taxon>Clostridiaceae</taxon>
        <taxon>Clostridium</taxon>
    </lineage>
</organism>
<evidence type="ECO:0000256" key="1">
    <source>
        <dbReference type="ARBA" id="ARBA00004429"/>
    </source>
</evidence>
<gene>
    <name evidence="10" type="ordered locus">CPF_1479</name>
</gene>
<evidence type="ECO:0000256" key="8">
    <source>
        <dbReference type="RuleBase" id="RU363032"/>
    </source>
</evidence>
<dbReference type="PaxDb" id="195103-CPF_1479"/>
<evidence type="ECO:0000256" key="5">
    <source>
        <dbReference type="ARBA" id="ARBA00022692"/>
    </source>
</evidence>
<keyword evidence="4" id="KW-0997">Cell inner membrane</keyword>
<proteinExistence type="inferred from homology"/>
<name>A0A0H2YPE0_CLOP1</name>
<accession>A0A0H2YPE0</accession>
<keyword evidence="11" id="KW-1185">Reference proteome</keyword>
<dbReference type="eggNOG" id="COG1177">
    <property type="taxonomic scope" value="Bacteria"/>
</dbReference>
<evidence type="ECO:0000256" key="7">
    <source>
        <dbReference type="ARBA" id="ARBA00023136"/>
    </source>
</evidence>
<dbReference type="KEGG" id="cpf:CPF_1479"/>
<reference evidence="10 11" key="1">
    <citation type="journal article" date="2006" name="Genome Res.">
        <title>Skewed genomic variability in strains of the toxigenic bacterial pathogen, Clostridium perfringens.</title>
        <authorList>
            <person name="Myers G.S."/>
            <person name="Rasko D.A."/>
            <person name="Cheung J.K."/>
            <person name="Ravel J."/>
            <person name="Seshadri R."/>
            <person name="Deboy R.T."/>
            <person name="Ren Q."/>
            <person name="Varga J."/>
            <person name="Awad M.M."/>
            <person name="Brinkac L.M."/>
            <person name="Daugherty S.C."/>
            <person name="Haft D.H."/>
            <person name="Dodson R.J."/>
            <person name="Madupu R."/>
            <person name="Nelson W.C."/>
            <person name="Rosovitz M.J."/>
            <person name="Sullivan S.A."/>
            <person name="Khouri H."/>
            <person name="Dimitrov G.I."/>
            <person name="Watkins K.L."/>
            <person name="Mulligan S."/>
            <person name="Benton J."/>
            <person name="Radune D."/>
            <person name="Fisher D.J."/>
            <person name="Atkins H.S."/>
            <person name="Hiscox T."/>
            <person name="Jost B.H."/>
            <person name="Billington S.J."/>
            <person name="Songer J.G."/>
            <person name="McClane B.A."/>
            <person name="Titball R.W."/>
            <person name="Rood J.I."/>
            <person name="Melville S.B."/>
            <person name="Paulsen I.T."/>
        </authorList>
    </citation>
    <scope>NUCLEOTIDE SEQUENCE [LARGE SCALE GENOMIC DNA]</scope>
    <source>
        <strain evidence="11">ATCC 13124 / DSM 756 / JCM 1290 / NCIMB 6125 / NCTC 8237 / S 107 / Type A</strain>
    </source>
</reference>
<comment type="subcellular location">
    <subcellularLocation>
        <location evidence="1">Cell inner membrane</location>
        <topology evidence="1">Multi-pass membrane protein</topology>
    </subcellularLocation>
    <subcellularLocation>
        <location evidence="8">Cell membrane</location>
        <topology evidence="8">Multi-pass membrane protein</topology>
    </subcellularLocation>
</comment>
<keyword evidence="6 8" id="KW-1133">Transmembrane helix</keyword>
<dbReference type="EMBL" id="CP000246">
    <property type="protein sequence ID" value="ABG82342.1"/>
    <property type="molecule type" value="Genomic_DNA"/>
</dbReference>